<feature type="transmembrane region" description="Helical" evidence="1">
    <location>
        <begin position="110"/>
        <end position="128"/>
    </location>
</feature>
<keyword evidence="1" id="KW-0472">Membrane</keyword>
<feature type="transmembrane region" description="Helical" evidence="1">
    <location>
        <begin position="72"/>
        <end position="90"/>
    </location>
</feature>
<dbReference type="Proteomes" id="UP000217076">
    <property type="component" value="Unassembled WGS sequence"/>
</dbReference>
<accession>A0A1G8B0N4</accession>
<gene>
    <name evidence="2" type="ORF">SAMN05421742_105167</name>
</gene>
<dbReference type="RefSeq" id="WP_092618816.1">
    <property type="nucleotide sequence ID" value="NZ_FNCV01000005.1"/>
</dbReference>
<sequence length="317" mass="32612">MAAFPFAALAAGALGAGLFASLLLAPQAAVLIGNLSLLPPLWAAFSLGLRGALVALGGGALLLVGAGVGGGVLLYAALDGLPLLILGGLLMRWRADAGGVRHWYPPGRALAWLATTAVGLLGLLWALAPAHVDGIEGLLAERMAPVAEATAALFPPGERAEVADRLVAIWAPILPGVGLMVWQVRAVLCALLAQWVARRQGRALRPGPTLDEVALPGWLLGLLLPALGLAVLGDGDVAFLGRNAALVAAVPYLILGLVVIHAAVQGLARRRLLLGVFYVVLLLSSQWALIALSGLGLVEQTVGLRRRWRSGDGPTGR</sequence>
<dbReference type="EMBL" id="FNCV01000005">
    <property type="protein sequence ID" value="SDH26691.1"/>
    <property type="molecule type" value="Genomic_DNA"/>
</dbReference>
<organism evidence="2 3">
    <name type="scientific">Roseospirillum parvum</name>
    <dbReference type="NCBI Taxonomy" id="83401"/>
    <lineage>
        <taxon>Bacteria</taxon>
        <taxon>Pseudomonadati</taxon>
        <taxon>Pseudomonadota</taxon>
        <taxon>Alphaproteobacteria</taxon>
        <taxon>Rhodospirillales</taxon>
        <taxon>Rhodospirillaceae</taxon>
        <taxon>Roseospirillum</taxon>
    </lineage>
</organism>
<feature type="transmembrane region" description="Helical" evidence="1">
    <location>
        <begin position="213"/>
        <end position="232"/>
    </location>
</feature>
<feature type="transmembrane region" description="Helical" evidence="1">
    <location>
        <begin position="244"/>
        <end position="264"/>
    </location>
</feature>
<keyword evidence="1" id="KW-0812">Transmembrane</keyword>
<dbReference type="OrthoDB" id="7335270at2"/>
<keyword evidence="3" id="KW-1185">Reference proteome</keyword>
<proteinExistence type="predicted"/>
<keyword evidence="1" id="KW-1133">Transmembrane helix</keyword>
<protein>
    <recommendedName>
        <fullName evidence="4">DUF2232 domain-containing protein</fullName>
    </recommendedName>
</protein>
<evidence type="ECO:0000256" key="1">
    <source>
        <dbReference type="SAM" id="Phobius"/>
    </source>
</evidence>
<name>A0A1G8B0N4_9PROT</name>
<evidence type="ECO:0000313" key="3">
    <source>
        <dbReference type="Proteomes" id="UP000217076"/>
    </source>
</evidence>
<reference evidence="3" key="1">
    <citation type="submission" date="2016-10" db="EMBL/GenBank/DDBJ databases">
        <authorList>
            <person name="Varghese N."/>
            <person name="Submissions S."/>
        </authorList>
    </citation>
    <scope>NUCLEOTIDE SEQUENCE [LARGE SCALE GENOMIC DNA]</scope>
    <source>
        <strain evidence="3">930I</strain>
    </source>
</reference>
<evidence type="ECO:0000313" key="2">
    <source>
        <dbReference type="EMBL" id="SDH26691.1"/>
    </source>
</evidence>
<dbReference type="STRING" id="83401.SAMN05421742_105167"/>
<feature type="transmembrane region" description="Helical" evidence="1">
    <location>
        <begin position="41"/>
        <end position="65"/>
    </location>
</feature>
<dbReference type="AlphaFoldDB" id="A0A1G8B0N4"/>
<evidence type="ECO:0008006" key="4">
    <source>
        <dbReference type="Google" id="ProtNLM"/>
    </source>
</evidence>
<feature type="transmembrane region" description="Helical" evidence="1">
    <location>
        <begin position="276"/>
        <end position="298"/>
    </location>
</feature>